<protein>
    <recommendedName>
        <fullName evidence="1">DUF6194 domain-containing protein</fullName>
    </recommendedName>
</protein>
<dbReference type="AlphaFoldDB" id="A0A1E5L211"/>
<dbReference type="EMBL" id="MJAT01000040">
    <property type="protein sequence ID" value="OEH84167.1"/>
    <property type="molecule type" value="Genomic_DNA"/>
</dbReference>
<dbReference type="Proteomes" id="UP000095255">
    <property type="component" value="Unassembled WGS sequence"/>
</dbReference>
<name>A0A1E5L211_9FIRM</name>
<dbReference type="OrthoDB" id="9783727at2"/>
<dbReference type="InterPro" id="IPR045676">
    <property type="entry name" value="DUF6194"/>
</dbReference>
<feature type="domain" description="DUF6194" evidence="1">
    <location>
        <begin position="3"/>
        <end position="148"/>
    </location>
</feature>
<organism evidence="2 3">
    <name type="scientific">Desulfuribacillus stibiiarsenatis</name>
    <dbReference type="NCBI Taxonomy" id="1390249"/>
    <lineage>
        <taxon>Bacteria</taxon>
        <taxon>Bacillati</taxon>
        <taxon>Bacillota</taxon>
        <taxon>Desulfuribacillia</taxon>
        <taxon>Desulfuribacillales</taxon>
        <taxon>Desulfuribacillaceae</taxon>
        <taxon>Desulfuribacillus</taxon>
    </lineage>
</organism>
<dbReference type="RefSeq" id="WP_069703404.1">
    <property type="nucleotide sequence ID" value="NZ_MJAT01000040.1"/>
</dbReference>
<evidence type="ECO:0000259" key="1">
    <source>
        <dbReference type="Pfam" id="PF19694"/>
    </source>
</evidence>
<dbReference type="Pfam" id="PF19694">
    <property type="entry name" value="DUF6194"/>
    <property type="match status" value="1"/>
</dbReference>
<accession>A0A1E5L211</accession>
<dbReference type="STRING" id="1390249.BHU72_12225"/>
<sequence length="159" mass="18438">MVKPNEIMNYCLENFPGTKRAMNWGEEGIFYNPDGALKRGIYLLTFKDKDGANDRSSNLSRENVYRLNIGIRKETFIRLFGHVPARPSAGNIVDMPYDFTGLDTIMPHPIYAWMSWICVINPSAATFERLKPFMEESYHYALEKYKRSIKKVMLQTPSE</sequence>
<keyword evidence="3" id="KW-1185">Reference proteome</keyword>
<evidence type="ECO:0000313" key="2">
    <source>
        <dbReference type="EMBL" id="OEH84167.1"/>
    </source>
</evidence>
<comment type="caution">
    <text evidence="2">The sequence shown here is derived from an EMBL/GenBank/DDBJ whole genome shotgun (WGS) entry which is preliminary data.</text>
</comment>
<reference evidence="2 3" key="1">
    <citation type="submission" date="2016-09" db="EMBL/GenBank/DDBJ databases">
        <title>Desulfuribacillus arsenicus sp. nov., an obligately anaerobic, dissimilatory arsenic- and antimonate-reducing bacterium isolated from anoxic sediments.</title>
        <authorList>
            <person name="Abin C.A."/>
            <person name="Hollibaugh J.T."/>
        </authorList>
    </citation>
    <scope>NUCLEOTIDE SEQUENCE [LARGE SCALE GENOMIC DNA]</scope>
    <source>
        <strain evidence="2 3">MLFW-2</strain>
    </source>
</reference>
<gene>
    <name evidence="2" type="ORF">BHU72_12225</name>
</gene>
<proteinExistence type="predicted"/>
<evidence type="ECO:0000313" key="3">
    <source>
        <dbReference type="Proteomes" id="UP000095255"/>
    </source>
</evidence>